<evidence type="ECO:0000259" key="6">
    <source>
        <dbReference type="PROSITE" id="PS51134"/>
    </source>
</evidence>
<evidence type="ECO:0000313" key="7">
    <source>
        <dbReference type="EMBL" id="PSN83305.1"/>
    </source>
</evidence>
<dbReference type="EMBL" id="NEXE01000316">
    <property type="protein sequence ID" value="PSN83305.1"/>
    <property type="molecule type" value="Genomic_DNA"/>
</dbReference>
<protein>
    <recommendedName>
        <fullName evidence="6">TFIIB-type domain-containing protein</fullName>
    </recommendedName>
</protein>
<dbReference type="Gene3D" id="2.20.25.10">
    <property type="match status" value="1"/>
</dbReference>
<dbReference type="CDD" id="cd00043">
    <property type="entry name" value="CYCLIN_SF"/>
    <property type="match status" value="1"/>
</dbReference>
<evidence type="ECO:0000256" key="2">
    <source>
        <dbReference type="ARBA" id="ARBA00023015"/>
    </source>
</evidence>
<feature type="region of interest" description="Disordered" evidence="5">
    <location>
        <begin position="223"/>
        <end position="249"/>
    </location>
</feature>
<dbReference type="PANTHER" id="PTHR11618">
    <property type="entry name" value="TRANSCRIPTION INITIATION FACTOR IIB-RELATED"/>
    <property type="match status" value="1"/>
</dbReference>
<proteinExistence type="predicted"/>
<accession>A0A2R6AAH1</accession>
<evidence type="ECO:0000256" key="5">
    <source>
        <dbReference type="SAM" id="MobiDB-lite"/>
    </source>
</evidence>
<evidence type="ECO:0000256" key="1">
    <source>
        <dbReference type="ARBA" id="ARBA00022737"/>
    </source>
</evidence>
<dbReference type="GO" id="GO:0008270">
    <property type="term" value="F:zinc ion binding"/>
    <property type="evidence" value="ECO:0007669"/>
    <property type="project" value="UniProtKB-KW"/>
</dbReference>
<feature type="compositionally biased region" description="Polar residues" evidence="5">
    <location>
        <begin position="233"/>
        <end position="249"/>
    </location>
</feature>
<dbReference type="AlphaFoldDB" id="A0A2R6AAH1"/>
<dbReference type="GO" id="GO:0097550">
    <property type="term" value="C:transcription preinitiation complex"/>
    <property type="evidence" value="ECO:0007669"/>
    <property type="project" value="TreeGrafter"/>
</dbReference>
<keyword evidence="4" id="KW-0479">Metal-binding</keyword>
<reference evidence="7 8" key="1">
    <citation type="submission" date="2017-04" db="EMBL/GenBank/DDBJ databases">
        <title>Novel microbial lineages endemic to geothermal iron-oxide mats fill important gaps in the evolutionary history of Archaea.</title>
        <authorList>
            <person name="Jay Z.J."/>
            <person name="Beam J.P."/>
            <person name="Dlakic M."/>
            <person name="Rusch D.B."/>
            <person name="Kozubal M.A."/>
            <person name="Inskeep W.P."/>
        </authorList>
    </citation>
    <scope>NUCLEOTIDE SEQUENCE [LARGE SCALE GENOMIC DNA]</scope>
    <source>
        <strain evidence="7">OSP_D</strain>
    </source>
</reference>
<name>A0A2R6AAH1_9ARCH</name>
<keyword evidence="4" id="KW-0863">Zinc-finger</keyword>
<dbReference type="PANTHER" id="PTHR11618:SF13">
    <property type="entry name" value="TRANSCRIPTION INITIATION FACTOR IIB"/>
    <property type="match status" value="1"/>
</dbReference>
<dbReference type="SUPFAM" id="SSF47954">
    <property type="entry name" value="Cyclin-like"/>
    <property type="match status" value="1"/>
</dbReference>
<dbReference type="PROSITE" id="PS51134">
    <property type="entry name" value="ZF_TFIIB"/>
    <property type="match status" value="1"/>
</dbReference>
<comment type="caution">
    <text evidence="7">The sequence shown here is derived from an EMBL/GenBank/DDBJ whole genome shotgun (WGS) entry which is preliminary data.</text>
</comment>
<dbReference type="InterPro" id="IPR013137">
    <property type="entry name" value="Znf_TFIIB"/>
</dbReference>
<feature type="domain" description="TFIIB-type" evidence="6">
    <location>
        <begin position="1"/>
        <end position="27"/>
    </location>
</feature>
<dbReference type="Gene3D" id="1.10.472.10">
    <property type="entry name" value="Cyclin-like"/>
    <property type="match status" value="2"/>
</dbReference>
<evidence type="ECO:0000256" key="4">
    <source>
        <dbReference type="PROSITE-ProRule" id="PRU00469"/>
    </source>
</evidence>
<dbReference type="InterPro" id="IPR036915">
    <property type="entry name" value="Cyclin-like_sf"/>
</dbReference>
<keyword evidence="3" id="KW-0804">Transcription</keyword>
<keyword evidence="4" id="KW-0862">Zinc</keyword>
<dbReference type="InterPro" id="IPR000812">
    <property type="entry name" value="TFIIB"/>
</dbReference>
<sequence>MECPECGGNIETKRGEIVCSNCGLVIEESMIDPKAEYYAFQEERKRAEKPVKYPGRTPYKIRRIIEQIVTQNRMPMYIADQATEIALRNRTLIKGRTTRDLALASVYIAAKKNGLPFRFRFPNQRDVWLIIKTIVKKQSERITPTSPHAYVEKVVEELGLPYKVSEKAKEIIRGWSEKGIQGIAPTVAGAAVLLTMPELRKTEVAKALNITPAAIRQMLRKIRTKSSQEHQAKTATSTTSHLRRTSPQY</sequence>
<dbReference type="Pfam" id="PF08271">
    <property type="entry name" value="Zn_Ribbon_TF"/>
    <property type="match status" value="1"/>
</dbReference>
<keyword evidence="2" id="KW-0805">Transcription regulation</keyword>
<dbReference type="GO" id="GO:0070897">
    <property type="term" value="P:transcription preinitiation complex assembly"/>
    <property type="evidence" value="ECO:0007669"/>
    <property type="project" value="InterPro"/>
</dbReference>
<evidence type="ECO:0000313" key="8">
    <source>
        <dbReference type="Proteomes" id="UP000240322"/>
    </source>
</evidence>
<dbReference type="SUPFAM" id="SSF57783">
    <property type="entry name" value="Zinc beta-ribbon"/>
    <property type="match status" value="1"/>
</dbReference>
<organism evidence="7 8">
    <name type="scientific">Candidatus Marsarchaeota G2 archaeon OSP_D</name>
    <dbReference type="NCBI Taxonomy" id="1978157"/>
    <lineage>
        <taxon>Archaea</taxon>
        <taxon>Candidatus Marsarchaeota</taxon>
        <taxon>Candidatus Marsarchaeota group 2</taxon>
    </lineage>
</organism>
<keyword evidence="1" id="KW-0677">Repeat</keyword>
<evidence type="ECO:0000256" key="3">
    <source>
        <dbReference type="ARBA" id="ARBA00023163"/>
    </source>
</evidence>
<dbReference type="Proteomes" id="UP000240322">
    <property type="component" value="Unassembled WGS sequence"/>
</dbReference>
<gene>
    <name evidence="7" type="ORF">B9Q03_13535</name>
</gene>